<reference evidence="2" key="2">
    <citation type="journal article" date="2021" name="PeerJ">
        <title>Extensive microbial diversity within the chicken gut microbiome revealed by metagenomics and culture.</title>
        <authorList>
            <person name="Gilroy R."/>
            <person name="Ravi A."/>
            <person name="Getino M."/>
            <person name="Pursley I."/>
            <person name="Horton D.L."/>
            <person name="Alikhan N.F."/>
            <person name="Baker D."/>
            <person name="Gharbi K."/>
            <person name="Hall N."/>
            <person name="Watson M."/>
            <person name="Adriaenssens E.M."/>
            <person name="Foster-Nyarko E."/>
            <person name="Jarju S."/>
            <person name="Secka A."/>
            <person name="Antonio M."/>
            <person name="Oren A."/>
            <person name="Chaudhuri R.R."/>
            <person name="La Ragione R."/>
            <person name="Hildebrand F."/>
            <person name="Pallen M.J."/>
        </authorList>
    </citation>
    <scope>NUCLEOTIDE SEQUENCE</scope>
    <source>
        <strain evidence="2">14508</strain>
    </source>
</reference>
<evidence type="ECO:0000313" key="3">
    <source>
        <dbReference type="Proteomes" id="UP000886893"/>
    </source>
</evidence>
<feature type="transmembrane region" description="Helical" evidence="1">
    <location>
        <begin position="93"/>
        <end position="123"/>
    </location>
</feature>
<accession>A0A9D1K9M4</accession>
<reference evidence="2" key="1">
    <citation type="submission" date="2020-10" db="EMBL/GenBank/DDBJ databases">
        <authorList>
            <person name="Gilroy R."/>
        </authorList>
    </citation>
    <scope>NUCLEOTIDE SEQUENCE</scope>
    <source>
        <strain evidence="2">14508</strain>
    </source>
</reference>
<feature type="transmembrane region" description="Helical" evidence="1">
    <location>
        <begin position="37"/>
        <end position="55"/>
    </location>
</feature>
<feature type="transmembrane region" description="Helical" evidence="1">
    <location>
        <begin position="7"/>
        <end position="25"/>
    </location>
</feature>
<name>A0A9D1K9M4_9FIRM</name>
<evidence type="ECO:0000313" key="2">
    <source>
        <dbReference type="EMBL" id="HIT16944.1"/>
    </source>
</evidence>
<keyword evidence="1" id="KW-0472">Membrane</keyword>
<gene>
    <name evidence="2" type="ORF">IAD04_01005</name>
</gene>
<organism evidence="2 3">
    <name type="scientific">Candidatus Caccosoma faecigallinarum</name>
    <dbReference type="NCBI Taxonomy" id="2840720"/>
    <lineage>
        <taxon>Bacteria</taxon>
        <taxon>Bacillati</taxon>
        <taxon>Bacillota</taxon>
        <taxon>Bacillota incertae sedis</taxon>
        <taxon>Candidatus Caccosoma</taxon>
    </lineage>
</organism>
<dbReference type="EMBL" id="DVKI01000032">
    <property type="protein sequence ID" value="HIT16944.1"/>
    <property type="molecule type" value="Genomic_DNA"/>
</dbReference>
<feature type="transmembrane region" description="Helical" evidence="1">
    <location>
        <begin position="135"/>
        <end position="155"/>
    </location>
</feature>
<dbReference type="Proteomes" id="UP000886893">
    <property type="component" value="Unassembled WGS sequence"/>
</dbReference>
<sequence length="158" mass="17976">MFIINFFLEYVLFFILLVVLTIALLSEYGKITIHRSLYLPTILLGLGLNFLFFDIIIDPILGIRSSLLALCAGILVGMILFLFHIITKENFCIFLAICAFVGIYRFLGYILFLLGVSGIYFLIHLVTKCRYLQKIRCICTNGFLICISGIIYSIIVLI</sequence>
<feature type="transmembrane region" description="Helical" evidence="1">
    <location>
        <begin position="67"/>
        <end position="87"/>
    </location>
</feature>
<protein>
    <submittedName>
        <fullName evidence="2">Uncharacterized protein</fullName>
    </submittedName>
</protein>
<evidence type="ECO:0000256" key="1">
    <source>
        <dbReference type="SAM" id="Phobius"/>
    </source>
</evidence>
<comment type="caution">
    <text evidence="2">The sequence shown here is derived from an EMBL/GenBank/DDBJ whole genome shotgun (WGS) entry which is preliminary data.</text>
</comment>
<keyword evidence="1" id="KW-0812">Transmembrane</keyword>
<keyword evidence="1" id="KW-1133">Transmembrane helix</keyword>
<dbReference type="AlphaFoldDB" id="A0A9D1K9M4"/>
<proteinExistence type="predicted"/>